<evidence type="ECO:0000256" key="7">
    <source>
        <dbReference type="ARBA" id="ARBA00023136"/>
    </source>
</evidence>
<evidence type="ECO:0000256" key="5">
    <source>
        <dbReference type="ARBA" id="ARBA00022960"/>
    </source>
</evidence>
<keyword evidence="7 8" id="KW-0472">Membrane</keyword>
<feature type="transmembrane region" description="Helical" evidence="8">
    <location>
        <begin position="60"/>
        <end position="83"/>
    </location>
</feature>
<keyword evidence="3" id="KW-1003">Cell membrane</keyword>
<comment type="similarity">
    <text evidence="2">Belongs to the MreD family.</text>
</comment>
<dbReference type="Proteomes" id="UP000321574">
    <property type="component" value="Unassembled WGS sequence"/>
</dbReference>
<evidence type="ECO:0000313" key="9">
    <source>
        <dbReference type="EMBL" id="TXL68094.1"/>
    </source>
</evidence>
<accession>A0A5C8P4C4</accession>
<dbReference type="NCBIfam" id="TIGR03426">
    <property type="entry name" value="shape_MreD"/>
    <property type="match status" value="1"/>
</dbReference>
<keyword evidence="10" id="KW-1185">Reference proteome</keyword>
<keyword evidence="6 8" id="KW-1133">Transmembrane helix</keyword>
<feature type="transmembrane region" description="Helical" evidence="8">
    <location>
        <begin position="143"/>
        <end position="161"/>
    </location>
</feature>
<keyword evidence="5" id="KW-0133">Cell shape</keyword>
<dbReference type="AlphaFoldDB" id="A0A5C8P4C4"/>
<dbReference type="GO" id="GO:0005886">
    <property type="term" value="C:plasma membrane"/>
    <property type="evidence" value="ECO:0007669"/>
    <property type="project" value="UniProtKB-SubCell"/>
</dbReference>
<evidence type="ECO:0000256" key="6">
    <source>
        <dbReference type="ARBA" id="ARBA00022989"/>
    </source>
</evidence>
<gene>
    <name evidence="9" type="primary">mreD</name>
    <name evidence="9" type="ORF">FHP05_03495</name>
</gene>
<dbReference type="InterPro" id="IPR007227">
    <property type="entry name" value="Cell_shape_determining_MreD"/>
</dbReference>
<evidence type="ECO:0000256" key="2">
    <source>
        <dbReference type="ARBA" id="ARBA00007776"/>
    </source>
</evidence>
<dbReference type="OrthoDB" id="1653857at2"/>
<evidence type="ECO:0000256" key="1">
    <source>
        <dbReference type="ARBA" id="ARBA00004651"/>
    </source>
</evidence>
<dbReference type="RefSeq" id="WP_147665830.1">
    <property type="nucleotide sequence ID" value="NZ_VDUW01000001.1"/>
</dbReference>
<dbReference type="EMBL" id="VDUW01000001">
    <property type="protein sequence ID" value="TXL68094.1"/>
    <property type="molecule type" value="Genomic_DNA"/>
</dbReference>
<feature type="transmembrane region" description="Helical" evidence="8">
    <location>
        <begin position="36"/>
        <end position="53"/>
    </location>
</feature>
<feature type="transmembrane region" description="Helical" evidence="8">
    <location>
        <begin position="103"/>
        <end position="131"/>
    </location>
</feature>
<proteinExistence type="inferred from homology"/>
<protein>
    <submittedName>
        <fullName evidence="9">Rod shape-determining protein MreD</fullName>
    </submittedName>
</protein>
<comment type="caution">
    <text evidence="9">The sequence shown here is derived from an EMBL/GenBank/DDBJ whole genome shotgun (WGS) entry which is preliminary data.</text>
</comment>
<dbReference type="Pfam" id="PF04093">
    <property type="entry name" value="MreD"/>
    <property type="match status" value="1"/>
</dbReference>
<evidence type="ECO:0000256" key="3">
    <source>
        <dbReference type="ARBA" id="ARBA00022475"/>
    </source>
</evidence>
<name>A0A5C8P4C4_9BACI</name>
<organism evidence="9 10">
    <name type="scientific">Cerasibacillus terrae</name>
    <dbReference type="NCBI Taxonomy" id="2498845"/>
    <lineage>
        <taxon>Bacteria</taxon>
        <taxon>Bacillati</taxon>
        <taxon>Bacillota</taxon>
        <taxon>Bacilli</taxon>
        <taxon>Bacillales</taxon>
        <taxon>Bacillaceae</taxon>
        <taxon>Cerasibacillus</taxon>
    </lineage>
</organism>
<evidence type="ECO:0000313" key="10">
    <source>
        <dbReference type="Proteomes" id="UP000321574"/>
    </source>
</evidence>
<dbReference type="GO" id="GO:0008360">
    <property type="term" value="P:regulation of cell shape"/>
    <property type="evidence" value="ECO:0007669"/>
    <property type="project" value="UniProtKB-KW"/>
</dbReference>
<keyword evidence="4 8" id="KW-0812">Transmembrane</keyword>
<evidence type="ECO:0000256" key="4">
    <source>
        <dbReference type="ARBA" id="ARBA00022692"/>
    </source>
</evidence>
<comment type="subcellular location">
    <subcellularLocation>
        <location evidence="1">Cell membrane</location>
        <topology evidence="1">Multi-pass membrane protein</topology>
    </subcellularLocation>
</comment>
<sequence length="176" mass="20240">MTRIYIPLILFSFLVLEGVALELLPHSLVNQKLDIVPHWIFMLLVLVAIFYDREHTHISIIYAAVFGLLIDVVYTGILGVYMFTYAGAIFIVKGLSRILQSNLLSIILFSSIGLIIADISIQLIYFVIGLVHIEWKVYFMVRLLPTILANIIFLIICYPFMVRGLTNWKNRIHEDL</sequence>
<reference evidence="9 10" key="1">
    <citation type="submission" date="2019-06" db="EMBL/GenBank/DDBJ databases">
        <title>Cerasibacillus sp. nov., isolated from maize field.</title>
        <authorList>
            <person name="Lin S.-Y."/>
            <person name="Tsai C.-F."/>
            <person name="Young C.-C."/>
        </authorList>
    </citation>
    <scope>NUCLEOTIDE SEQUENCE [LARGE SCALE GENOMIC DNA]</scope>
    <source>
        <strain evidence="9 10">CC-CFT480</strain>
    </source>
</reference>
<evidence type="ECO:0000256" key="8">
    <source>
        <dbReference type="SAM" id="Phobius"/>
    </source>
</evidence>